<dbReference type="EMBL" id="BPQO01000012">
    <property type="protein sequence ID" value="GJD89568.1"/>
    <property type="molecule type" value="Genomic_DNA"/>
</dbReference>
<sequence>MDPTILLRSHDPTRLAETGTKRGLSPFSCQAEPEFQKIVPLTRNRITHIL</sequence>
<gene>
    <name evidence="1" type="ORF">BHAOGJBA_3097</name>
</gene>
<proteinExistence type="predicted"/>
<keyword evidence="2" id="KW-1185">Reference proteome</keyword>
<evidence type="ECO:0000313" key="1">
    <source>
        <dbReference type="EMBL" id="GJD89568.1"/>
    </source>
</evidence>
<dbReference type="RefSeq" id="WP_156454005.1">
    <property type="nucleotide sequence ID" value="NZ_BPQO01000012.1"/>
</dbReference>
<name>A0AAV4ZP12_9HYPH</name>
<reference evidence="1" key="1">
    <citation type="journal article" date="2016" name="Front. Microbiol.">
        <title>Genome Sequence of the Piezophilic, Mesophilic Sulfate-Reducing Bacterium Desulfovibrio indicus J2T.</title>
        <authorList>
            <person name="Cao J."/>
            <person name="Maignien L."/>
            <person name="Shao Z."/>
            <person name="Alain K."/>
            <person name="Jebbar M."/>
        </authorList>
    </citation>
    <scope>NUCLEOTIDE SEQUENCE</scope>
    <source>
        <strain evidence="1">DSM 16372</strain>
    </source>
</reference>
<organism evidence="1 2">
    <name type="scientific">Methylobacterium hispanicum</name>
    <dbReference type="NCBI Taxonomy" id="270350"/>
    <lineage>
        <taxon>Bacteria</taxon>
        <taxon>Pseudomonadati</taxon>
        <taxon>Pseudomonadota</taxon>
        <taxon>Alphaproteobacteria</taxon>
        <taxon>Hyphomicrobiales</taxon>
        <taxon>Methylobacteriaceae</taxon>
        <taxon>Methylobacterium</taxon>
    </lineage>
</organism>
<dbReference type="Proteomes" id="UP001055247">
    <property type="component" value="Unassembled WGS sequence"/>
</dbReference>
<dbReference type="AlphaFoldDB" id="A0AAV4ZP12"/>
<evidence type="ECO:0000313" key="2">
    <source>
        <dbReference type="Proteomes" id="UP001055247"/>
    </source>
</evidence>
<accession>A0AAV4ZP12</accession>
<reference evidence="1" key="2">
    <citation type="submission" date="2021-08" db="EMBL/GenBank/DDBJ databases">
        <authorList>
            <person name="Tani A."/>
            <person name="Ola A."/>
            <person name="Ogura Y."/>
            <person name="Katsura K."/>
            <person name="Hayashi T."/>
        </authorList>
    </citation>
    <scope>NUCLEOTIDE SEQUENCE</scope>
    <source>
        <strain evidence="1">DSM 16372</strain>
    </source>
</reference>
<comment type="caution">
    <text evidence="1">The sequence shown here is derived from an EMBL/GenBank/DDBJ whole genome shotgun (WGS) entry which is preliminary data.</text>
</comment>
<protein>
    <submittedName>
        <fullName evidence="1">Uncharacterized protein</fullName>
    </submittedName>
</protein>